<evidence type="ECO:0000256" key="8">
    <source>
        <dbReference type="ARBA" id="ARBA00023235"/>
    </source>
</evidence>
<dbReference type="InterPro" id="IPR012337">
    <property type="entry name" value="RNaseH-like_sf"/>
</dbReference>
<keyword evidence="13" id="KW-1185">Reference proteome</keyword>
<feature type="domain" description="DNA helicase Pif1-like 2B" evidence="11">
    <location>
        <begin position="1032"/>
        <end position="1056"/>
    </location>
</feature>
<accession>A0A6G0HLU8</accession>
<keyword evidence="6" id="KW-0238">DNA-binding</keyword>
<dbReference type="SUPFAM" id="SSF53098">
    <property type="entry name" value="Ribonuclease H-like"/>
    <property type="match status" value="1"/>
</dbReference>
<dbReference type="InterPro" id="IPR051055">
    <property type="entry name" value="PIF1_helicase"/>
</dbReference>
<evidence type="ECO:0000256" key="7">
    <source>
        <dbReference type="ARBA" id="ARBA00023204"/>
    </source>
</evidence>
<dbReference type="GO" id="GO:0006310">
    <property type="term" value="P:DNA recombination"/>
    <property type="evidence" value="ECO:0007669"/>
    <property type="project" value="UniProtKB-KW"/>
</dbReference>
<keyword evidence="5 9" id="KW-0067">ATP-binding</keyword>
<evidence type="ECO:0000256" key="4">
    <source>
        <dbReference type="ARBA" id="ARBA00022806"/>
    </source>
</evidence>
<evidence type="ECO:0000256" key="3">
    <source>
        <dbReference type="ARBA" id="ARBA00022801"/>
    </source>
</evidence>
<evidence type="ECO:0000256" key="1">
    <source>
        <dbReference type="ARBA" id="ARBA00022741"/>
    </source>
</evidence>
<dbReference type="EMBL" id="REGW02000022">
    <property type="protein sequence ID" value="KAE8280184.1"/>
    <property type="molecule type" value="Genomic_DNA"/>
</dbReference>
<keyword evidence="2 9" id="KW-0227">DNA damage</keyword>
<dbReference type="Pfam" id="PF05970">
    <property type="entry name" value="PIF1"/>
    <property type="match status" value="1"/>
</dbReference>
<dbReference type="InterPro" id="IPR010285">
    <property type="entry name" value="DNA_helicase_pif1-like_DEAD"/>
</dbReference>
<dbReference type="InterPro" id="IPR027417">
    <property type="entry name" value="P-loop_NTPase"/>
</dbReference>
<dbReference type="Gene3D" id="3.40.50.300">
    <property type="entry name" value="P-loop containing nucleotide triphosphate hydrolases"/>
    <property type="match status" value="1"/>
</dbReference>
<dbReference type="SUPFAM" id="SSF52540">
    <property type="entry name" value="P-loop containing nucleoside triphosphate hydrolases"/>
    <property type="match status" value="2"/>
</dbReference>
<keyword evidence="8" id="KW-0413">Isomerase</keyword>
<dbReference type="Gene3D" id="3.60.10.10">
    <property type="entry name" value="Endonuclease/exonuclease/phosphatase"/>
    <property type="match status" value="1"/>
</dbReference>
<dbReference type="GO" id="GO:0000723">
    <property type="term" value="P:telomere maintenance"/>
    <property type="evidence" value="ECO:0007669"/>
    <property type="project" value="InterPro"/>
</dbReference>
<dbReference type="InterPro" id="IPR036691">
    <property type="entry name" value="Endo/exonu/phosph_ase_sf"/>
</dbReference>
<keyword evidence="3 9" id="KW-0378">Hydrolase</keyword>
<feature type="domain" description="DNA helicase Pif1-like DEAD-box helicase" evidence="10">
    <location>
        <begin position="721"/>
        <end position="926"/>
    </location>
</feature>
<evidence type="ECO:0000256" key="5">
    <source>
        <dbReference type="ARBA" id="ARBA00022840"/>
    </source>
</evidence>
<protein>
    <recommendedName>
        <fullName evidence="9">ATP-dependent DNA helicase</fullName>
        <ecNumber evidence="9">5.6.2.3</ecNumber>
    </recommendedName>
</protein>
<dbReference type="InterPro" id="IPR049163">
    <property type="entry name" value="Pif1-like_2B_dom"/>
</dbReference>
<dbReference type="PANTHER" id="PTHR47642">
    <property type="entry name" value="ATP-DEPENDENT DNA HELICASE"/>
    <property type="match status" value="1"/>
</dbReference>
<dbReference type="Proteomes" id="UP000424527">
    <property type="component" value="Unassembled WGS sequence"/>
</dbReference>
<dbReference type="Pfam" id="PF21530">
    <property type="entry name" value="Pif1_2B_dom"/>
    <property type="match status" value="1"/>
</dbReference>
<keyword evidence="7 9" id="KW-0234">DNA repair</keyword>
<name>A0A6G0HLU8_LARCR</name>
<keyword evidence="9" id="KW-0233">DNA recombination</keyword>
<keyword evidence="4 9" id="KW-0347">Helicase</keyword>
<keyword evidence="1 9" id="KW-0547">Nucleotide-binding</keyword>
<dbReference type="GO" id="GO:0016787">
    <property type="term" value="F:hydrolase activity"/>
    <property type="evidence" value="ECO:0007669"/>
    <property type="project" value="UniProtKB-KW"/>
</dbReference>
<evidence type="ECO:0000259" key="11">
    <source>
        <dbReference type="Pfam" id="PF21530"/>
    </source>
</evidence>
<evidence type="ECO:0000259" key="10">
    <source>
        <dbReference type="Pfam" id="PF05970"/>
    </source>
</evidence>
<proteinExistence type="inferred from homology"/>
<dbReference type="EC" id="5.6.2.3" evidence="9"/>
<dbReference type="GO" id="GO:0005524">
    <property type="term" value="F:ATP binding"/>
    <property type="evidence" value="ECO:0007669"/>
    <property type="project" value="UniProtKB-KW"/>
</dbReference>
<dbReference type="GO" id="GO:0043139">
    <property type="term" value="F:5'-3' DNA helicase activity"/>
    <property type="evidence" value="ECO:0007669"/>
    <property type="project" value="UniProtKB-EC"/>
</dbReference>
<organism evidence="12 13">
    <name type="scientific">Larimichthys crocea</name>
    <name type="common">Large yellow croaker</name>
    <name type="synonym">Pseudosciaena crocea</name>
    <dbReference type="NCBI Taxonomy" id="215358"/>
    <lineage>
        <taxon>Eukaryota</taxon>
        <taxon>Metazoa</taxon>
        <taxon>Chordata</taxon>
        <taxon>Craniata</taxon>
        <taxon>Vertebrata</taxon>
        <taxon>Euteleostomi</taxon>
        <taxon>Actinopterygii</taxon>
        <taxon>Neopterygii</taxon>
        <taxon>Teleostei</taxon>
        <taxon>Neoteleostei</taxon>
        <taxon>Acanthomorphata</taxon>
        <taxon>Eupercaria</taxon>
        <taxon>Sciaenidae</taxon>
        <taxon>Larimichthys</taxon>
    </lineage>
</organism>
<comment type="catalytic activity">
    <reaction evidence="9">
        <text>ATP + H2O = ADP + phosphate + H(+)</text>
        <dbReference type="Rhea" id="RHEA:13065"/>
        <dbReference type="ChEBI" id="CHEBI:15377"/>
        <dbReference type="ChEBI" id="CHEBI:15378"/>
        <dbReference type="ChEBI" id="CHEBI:30616"/>
        <dbReference type="ChEBI" id="CHEBI:43474"/>
        <dbReference type="ChEBI" id="CHEBI:456216"/>
        <dbReference type="EC" id="5.6.2.3"/>
    </reaction>
</comment>
<evidence type="ECO:0000313" key="12">
    <source>
        <dbReference type="EMBL" id="KAE8280184.1"/>
    </source>
</evidence>
<dbReference type="PANTHER" id="PTHR47642:SF5">
    <property type="entry name" value="ATP-DEPENDENT DNA HELICASE"/>
    <property type="match status" value="1"/>
</dbReference>
<gene>
    <name evidence="12" type="ORF">D5F01_LYC22326</name>
</gene>
<comment type="similarity">
    <text evidence="9">Belongs to the helicase family.</text>
</comment>
<sequence length="1321" mass="150795">MQREAKAKLNPLRKLLMDPDASFSSLSDVLQQCNLTHEEYRKYVDTDEDGLKMSHPISRLKEMHPDSEEVWMSGIPEKYLHRPVDFEGGKMAKRKYDPVLKSGFSFIEDNKGQKPQCVICSEVLANESMKPSKLKRHLETKHAAFKDKPVDFFQRQLQRLRTSQTCLKSSCSKQEEALRASFLVAHRIAKAKKPHTIAEELILPAATDMVREVLGQSAADRLKTIPLSNDTIARRIEDMSVNIKEQTVARVQASPHFALQMDESTDIANHAILMVYVRHVWDGDMQEQFLCSRDLPTTTKADDIFNSVDLYLSSVGLSWEYCVGITTDGAAAMTGKHSGVVKQILEKAPNATWNHCFLHREAVAAKDMVPVLDEALKDVTKVVNHIKRSAKNSRCFSKLCKDLGSEHMQVLYHSEVRWLSRGKVLSRFYELKTEIATFLSENNSPYAELFDNEIWLARVAYLADVFEHLNALNVSMQGRRHNIFEQSDKIAAFEKKITLWIHHVSKDRLDMFPNACHEAQQLDTAAKNDLKKTLSAHLTQLQARFDNYFPEKCRDDDWIRDPFRVDMESITLPSNEEHQLVELSCDQTMKRRFGELKSKQRNRLDTEHDLRVALTTVIPDFENLIKNDNKKRYEGQGKKIDEALEHYQQYGPALNAWNTFAPEVEVDRLECLAEREPLEPGNEDDEDVPDYQVNNDRRGVLPRIDAPVLSPDFVRKMYQSLNETQASIFYSVRDWCLKRVWGHNLEPFYYFLSGGAGCGKSHVIKCIYQEATRILRELPRFRDQADMSQPAVLLSAFTGTAAFNISGKTLHSMLKLPRSLKPPYQGLGNALDEVRASLSYAEILIIDEISMVSKELFAYIHWRFQQIKGNRKPFGGISVLAVGDFYQLPPLGKAKPLCVYEENEFDLWRDYFEMVNLTEIMRQKDDRAFAELLNRLRVKQKQDLLSNEDRELLTQAVAGIQDCPADRLHIYTTNKEVDLHNAQTVATLHKDFVNIDAHNYRKDPRSGCMMIMPEKIQGSKRDLPDNIMAAQGVRIMLIRNLDVEDGIVNGTFGTISHIVMSEGGLPYAKLIGLQLDNPTAGQRFRKKLLGPSDNLVYIERSEENLSCKKGVVRRQFPIKLAFACTAHKVQGMTMTSAVVCLKRVFEPGMAYVALSRTTSLQGLTITDFEEKKIYADPGIMTALENMNHASFQSARPLLTLFKSVDLPPETLTVIHHNTQGLPSHIVDLKVHHELRRADVLCLRETHLSGSSVSPTFHLEEYNMFTRSRQLSYNTCVDMARKDGGGVAVYCRGNVQAEPRRYMQSVTDLEFLVVKMRLQSKY</sequence>
<evidence type="ECO:0000256" key="9">
    <source>
        <dbReference type="RuleBase" id="RU363044"/>
    </source>
</evidence>
<comment type="cofactor">
    <cofactor evidence="9">
        <name>Mg(2+)</name>
        <dbReference type="ChEBI" id="CHEBI:18420"/>
    </cofactor>
</comment>
<evidence type="ECO:0000313" key="13">
    <source>
        <dbReference type="Proteomes" id="UP000424527"/>
    </source>
</evidence>
<evidence type="ECO:0000256" key="2">
    <source>
        <dbReference type="ARBA" id="ARBA00022763"/>
    </source>
</evidence>
<reference evidence="12 13" key="1">
    <citation type="submission" date="2019-07" db="EMBL/GenBank/DDBJ databases">
        <title>Chromosome genome assembly for large yellow croaker.</title>
        <authorList>
            <person name="Xiao S."/>
        </authorList>
    </citation>
    <scope>NUCLEOTIDE SEQUENCE [LARGE SCALE GENOMIC DNA]</scope>
    <source>
        <strain evidence="12">JMULYC20181020</strain>
        <tissue evidence="12">Muscle</tissue>
    </source>
</reference>
<evidence type="ECO:0000256" key="6">
    <source>
        <dbReference type="ARBA" id="ARBA00023125"/>
    </source>
</evidence>
<comment type="caution">
    <text evidence="12">The sequence shown here is derived from an EMBL/GenBank/DDBJ whole genome shotgun (WGS) entry which is preliminary data.</text>
</comment>
<dbReference type="GO" id="GO:0006281">
    <property type="term" value="P:DNA repair"/>
    <property type="evidence" value="ECO:0007669"/>
    <property type="project" value="UniProtKB-KW"/>
</dbReference>
<dbReference type="CDD" id="cd18809">
    <property type="entry name" value="SF1_C_RecD"/>
    <property type="match status" value="1"/>
</dbReference>